<gene>
    <name evidence="2" type="ORF">AWRI4620_LOCUS6178</name>
</gene>
<reference evidence="2" key="1">
    <citation type="submission" date="2020-06" db="EMBL/GenBank/DDBJ databases">
        <authorList>
            <person name="Onetto C."/>
        </authorList>
    </citation>
    <scope>NUCLEOTIDE SEQUENCE</scope>
</reference>
<dbReference type="Gene3D" id="3.20.20.210">
    <property type="match status" value="1"/>
</dbReference>
<keyword evidence="3" id="KW-1185">Reference proteome</keyword>
<sequence>MSAAKRSPPFRAEHVGSLLRPDELVQKRYAVAAGKADAEELKPIEDKSVTEVVKLQKDCGFHAVSSGEYTRSRKDHNKNEQMNEF</sequence>
<dbReference type="InterPro" id="IPR038071">
    <property type="entry name" value="UROD/MetE-like_sf"/>
</dbReference>
<dbReference type="OrthoDB" id="7772923at2759"/>
<name>A0A9N8KHB6_9PEZI</name>
<dbReference type="EMBL" id="CAINUL010000014">
    <property type="protein sequence ID" value="CAD0111923.1"/>
    <property type="molecule type" value="Genomic_DNA"/>
</dbReference>
<accession>A0A9N8KHB6</accession>
<proteinExistence type="predicted"/>
<evidence type="ECO:0000256" key="1">
    <source>
        <dbReference type="SAM" id="MobiDB-lite"/>
    </source>
</evidence>
<protein>
    <submittedName>
        <fullName evidence="2">Uncharacterized protein</fullName>
    </submittedName>
</protein>
<evidence type="ECO:0000313" key="2">
    <source>
        <dbReference type="EMBL" id="CAD0111923.1"/>
    </source>
</evidence>
<dbReference type="PANTHER" id="PTHR43844">
    <property type="entry name" value="METHIONINE SYNTHASE"/>
    <property type="match status" value="1"/>
</dbReference>
<organism evidence="2 3">
    <name type="scientific">Aureobasidium uvarum</name>
    <dbReference type="NCBI Taxonomy" id="2773716"/>
    <lineage>
        <taxon>Eukaryota</taxon>
        <taxon>Fungi</taxon>
        <taxon>Dikarya</taxon>
        <taxon>Ascomycota</taxon>
        <taxon>Pezizomycotina</taxon>
        <taxon>Dothideomycetes</taxon>
        <taxon>Dothideomycetidae</taxon>
        <taxon>Dothideales</taxon>
        <taxon>Saccotheciaceae</taxon>
        <taxon>Aureobasidium</taxon>
    </lineage>
</organism>
<feature type="region of interest" description="Disordered" evidence="1">
    <location>
        <begin position="64"/>
        <end position="85"/>
    </location>
</feature>
<dbReference type="Proteomes" id="UP000745764">
    <property type="component" value="Unassembled WGS sequence"/>
</dbReference>
<dbReference type="SUPFAM" id="SSF51726">
    <property type="entry name" value="UROD/MetE-like"/>
    <property type="match status" value="1"/>
</dbReference>
<dbReference type="PANTHER" id="PTHR43844:SF2">
    <property type="entry name" value="SYNTHASE, VITAMIN-B12 INDEPENDENT, PUTATIVE (AFU_ORTHOLOGUE AFUA_3G12060)-RELATED"/>
    <property type="match status" value="1"/>
</dbReference>
<evidence type="ECO:0000313" key="3">
    <source>
        <dbReference type="Proteomes" id="UP000745764"/>
    </source>
</evidence>
<comment type="caution">
    <text evidence="2">The sequence shown here is derived from an EMBL/GenBank/DDBJ whole genome shotgun (WGS) entry which is preliminary data.</text>
</comment>
<dbReference type="AlphaFoldDB" id="A0A9N8KHB6"/>